<dbReference type="InterPro" id="IPR001138">
    <property type="entry name" value="Zn2Cys6_DnaBD"/>
</dbReference>
<name>L8WI56_THACA</name>
<dbReference type="SUPFAM" id="SSF57701">
    <property type="entry name" value="Zn2/Cys6 DNA-binding domain"/>
    <property type="match status" value="1"/>
</dbReference>
<dbReference type="SMART" id="SM00066">
    <property type="entry name" value="GAL4"/>
    <property type="match status" value="1"/>
</dbReference>
<dbReference type="Pfam" id="PF00172">
    <property type="entry name" value="Zn_clus"/>
    <property type="match status" value="1"/>
</dbReference>
<keyword evidence="1" id="KW-0539">Nucleus</keyword>
<comment type="caution">
    <text evidence="4">The sequence shown here is derived from an EMBL/GenBank/DDBJ whole genome shotgun (WGS) entry which is preliminary data.</text>
</comment>
<organism evidence="4 5">
    <name type="scientific">Thanatephorus cucumeris (strain AG1-IA)</name>
    <name type="common">Rice sheath blight fungus</name>
    <name type="synonym">Rhizoctonia solani</name>
    <dbReference type="NCBI Taxonomy" id="983506"/>
    <lineage>
        <taxon>Eukaryota</taxon>
        <taxon>Fungi</taxon>
        <taxon>Dikarya</taxon>
        <taxon>Basidiomycota</taxon>
        <taxon>Agaricomycotina</taxon>
        <taxon>Agaricomycetes</taxon>
        <taxon>Cantharellales</taxon>
        <taxon>Ceratobasidiaceae</taxon>
        <taxon>Rhizoctonia</taxon>
        <taxon>Rhizoctonia solani AG-1</taxon>
    </lineage>
</organism>
<dbReference type="PANTHER" id="PTHR37534:SF46">
    <property type="entry name" value="ZN(II)2CYS6 TRANSCRIPTION FACTOR (EUROFUNG)"/>
    <property type="match status" value="1"/>
</dbReference>
<evidence type="ECO:0000259" key="3">
    <source>
        <dbReference type="PROSITE" id="PS50048"/>
    </source>
</evidence>
<sequence>MSRSISKPGPPPTSCQTCRRRRKKCDLSKPQCQRCIKDGRECLGYDNRPRSKLDQKSSNAPIFSQSQPFPPVILEDPTSGSTITGHSKYVQTSTENEAECVVRPSILGAGFLYGINTLTPSRHGREDASNSSENHDRSWLHDGLSVYSCLPTKQYSRVGHLYDTLAETDITRESLMKFIQAFYQSIPPSVDVTETIREGHFARVTNEYHLQRVDYWFIPPSFSLRGSIVNRLRWSKRMTWVMYLTARVFRSLSQDTQTGGTTVKGYIDWIDRFDQRFATDTANNSRPNDIGEQLMIRIELAFLKFAIVDNTSGYSMLRRALPKFLQFVAANPDLYIEAPKGNLVVSFSRTLGAPHHELRRFVTYDTVAAFLLGVPPLAEYGYNDRRDSEITGFDWVHGIPAEFIEIIAQINSRRAESPATVDDPETLERRIWAWQSHGTVPDKSTDSKETNMTRAQGICGVSSEDPRVQAAVRHIFSLAEVIGNSRVGIHMLPHCVIVSSAGLAARLEKHRVAVYEKLRSLGNTRVWLFAGTQFGEVLYELWHGAGIGGAPVMWDDYVKCRRRVIPM</sequence>
<keyword evidence="5" id="KW-1185">Reference proteome</keyword>
<dbReference type="Gene3D" id="4.10.240.10">
    <property type="entry name" value="Zn(2)-C6 fungal-type DNA-binding domain"/>
    <property type="match status" value="1"/>
</dbReference>
<feature type="region of interest" description="Disordered" evidence="2">
    <location>
        <begin position="46"/>
        <end position="71"/>
    </location>
</feature>
<dbReference type="Proteomes" id="UP000011668">
    <property type="component" value="Unassembled WGS sequence"/>
</dbReference>
<evidence type="ECO:0000313" key="5">
    <source>
        <dbReference type="Proteomes" id="UP000011668"/>
    </source>
</evidence>
<evidence type="ECO:0000256" key="1">
    <source>
        <dbReference type="ARBA" id="ARBA00023242"/>
    </source>
</evidence>
<dbReference type="PANTHER" id="PTHR37534">
    <property type="entry name" value="TRANSCRIPTIONAL ACTIVATOR PROTEIN UGA3"/>
    <property type="match status" value="1"/>
</dbReference>
<evidence type="ECO:0000256" key="2">
    <source>
        <dbReference type="SAM" id="MobiDB-lite"/>
    </source>
</evidence>
<dbReference type="HOGENOM" id="CLU_030589_0_0_1"/>
<evidence type="ECO:0000313" key="4">
    <source>
        <dbReference type="EMBL" id="ELU36402.1"/>
    </source>
</evidence>
<dbReference type="InterPro" id="IPR036864">
    <property type="entry name" value="Zn2-C6_fun-type_DNA-bd_sf"/>
</dbReference>
<accession>L8WI56</accession>
<feature type="domain" description="Zn(2)-C6 fungal-type" evidence="3">
    <location>
        <begin position="14"/>
        <end position="42"/>
    </location>
</feature>
<protein>
    <submittedName>
        <fullName evidence="4">Fungal zn(2)-Cys(6) binuclear cluster domain-containing protein</fullName>
    </submittedName>
</protein>
<dbReference type="GO" id="GO:0008270">
    <property type="term" value="F:zinc ion binding"/>
    <property type="evidence" value="ECO:0007669"/>
    <property type="project" value="InterPro"/>
</dbReference>
<dbReference type="AlphaFoldDB" id="L8WI56"/>
<reference evidence="4 5" key="1">
    <citation type="journal article" date="2013" name="Nat. Commun.">
        <title>The evolution and pathogenic mechanisms of the rice sheath blight pathogen.</title>
        <authorList>
            <person name="Zheng A."/>
            <person name="Lin R."/>
            <person name="Xu L."/>
            <person name="Qin P."/>
            <person name="Tang C."/>
            <person name="Ai P."/>
            <person name="Zhang D."/>
            <person name="Liu Y."/>
            <person name="Sun Z."/>
            <person name="Feng H."/>
            <person name="Wang Y."/>
            <person name="Chen Y."/>
            <person name="Liang X."/>
            <person name="Fu R."/>
            <person name="Li Q."/>
            <person name="Zhang J."/>
            <person name="Yu X."/>
            <person name="Xie Z."/>
            <person name="Ding L."/>
            <person name="Guan P."/>
            <person name="Tang J."/>
            <person name="Liang Y."/>
            <person name="Wang S."/>
            <person name="Deng Q."/>
            <person name="Li S."/>
            <person name="Zhu J."/>
            <person name="Wang L."/>
            <person name="Liu H."/>
            <person name="Li P."/>
        </authorList>
    </citation>
    <scope>NUCLEOTIDE SEQUENCE [LARGE SCALE GENOMIC DNA]</scope>
    <source>
        <strain evidence="5">AG-1 IA</strain>
    </source>
</reference>
<dbReference type="OrthoDB" id="4491390at2759"/>
<gene>
    <name evidence="4" type="ORF">AG1IA_09566</name>
</gene>
<dbReference type="GO" id="GO:0000981">
    <property type="term" value="F:DNA-binding transcription factor activity, RNA polymerase II-specific"/>
    <property type="evidence" value="ECO:0007669"/>
    <property type="project" value="InterPro"/>
</dbReference>
<dbReference type="PROSITE" id="PS50048">
    <property type="entry name" value="ZN2_CY6_FUNGAL_2"/>
    <property type="match status" value="1"/>
</dbReference>
<feature type="compositionally biased region" description="Polar residues" evidence="2">
    <location>
        <begin position="56"/>
        <end position="67"/>
    </location>
</feature>
<feature type="compositionally biased region" description="Basic and acidic residues" evidence="2">
    <location>
        <begin position="46"/>
        <end position="55"/>
    </location>
</feature>
<proteinExistence type="predicted"/>
<dbReference type="CDD" id="cd00067">
    <property type="entry name" value="GAL4"/>
    <property type="match status" value="1"/>
</dbReference>
<dbReference type="PROSITE" id="PS00463">
    <property type="entry name" value="ZN2_CY6_FUNGAL_1"/>
    <property type="match status" value="1"/>
</dbReference>
<dbReference type="EMBL" id="AFRT01003497">
    <property type="protein sequence ID" value="ELU36402.1"/>
    <property type="molecule type" value="Genomic_DNA"/>
</dbReference>